<sequence>MAEPETSNDESSTTVNELPVRLLLHILSYLPTLEAIQTTTLSRKWRDLWTSLPSLSFDYTLFPPYDSPSQTLSFFAHFINRTLILRSHSDLLNLYIRFKLTPELHLYKYHFDSWIRYAINHNVNHLSLNFYSKYIRQFHDPENDIVYHFPFSALRNGRVCFLFLKRCNLILPIDAPQTRFETLRSIFLEQVYLTDDMVSDMVSGCLNLESLLITRCCGMKNVKISSSRLTNLGLWHLRCDEGSIDISAPKLRKLTILFSEVGKYVLEETSALVEARVCFIHKAENYVYWSKVMKLLGHVKRLSTQNWGFKLVAAKDLFSGSFLFYNLNYLELTTEYSKSDLLGIAALLEISPNLETMILEPNLKLDEEIFEKIESEEFKIINFNLPRLKNLRINCYRGTEGELYFLKLVLKNEVVLERIVLDPVPMCKTPVTPIVLVKQPQGFQVLR</sequence>
<dbReference type="EMBL" id="GHES01030116">
    <property type="protein sequence ID" value="MPA60675.1"/>
    <property type="molecule type" value="Transcribed_RNA"/>
</dbReference>
<dbReference type="PANTHER" id="PTHR34145:SF28">
    <property type="entry name" value="F-BOX DOMAIN-CONTAINING PROTEIN"/>
    <property type="match status" value="1"/>
</dbReference>
<name>A0A5B7AX73_DAVIN</name>
<dbReference type="InterPro" id="IPR055357">
    <property type="entry name" value="LRR_At1g61320_AtMIF1"/>
</dbReference>
<dbReference type="SMART" id="SM00256">
    <property type="entry name" value="FBOX"/>
    <property type="match status" value="1"/>
</dbReference>
<dbReference type="InterPro" id="IPR053772">
    <property type="entry name" value="At1g61320/At1g61330-like"/>
</dbReference>
<dbReference type="InterPro" id="IPR053781">
    <property type="entry name" value="F-box_AtFBL13-like"/>
</dbReference>
<feature type="domain" description="F-box" evidence="1">
    <location>
        <begin position="12"/>
        <end position="60"/>
    </location>
</feature>
<dbReference type="AlphaFoldDB" id="A0A5B7AX73"/>
<dbReference type="Pfam" id="PF23622">
    <property type="entry name" value="LRR_At1g61320_AtMIF1"/>
    <property type="match status" value="1"/>
</dbReference>
<gene>
    <name evidence="2" type="ORF">Din_030116</name>
</gene>
<dbReference type="InterPro" id="IPR032675">
    <property type="entry name" value="LRR_dom_sf"/>
</dbReference>
<dbReference type="InterPro" id="IPR036047">
    <property type="entry name" value="F-box-like_dom_sf"/>
</dbReference>
<dbReference type="Gene3D" id="1.20.1280.50">
    <property type="match status" value="1"/>
</dbReference>
<dbReference type="PROSITE" id="PS50181">
    <property type="entry name" value="FBOX"/>
    <property type="match status" value="1"/>
</dbReference>
<accession>A0A5B7AX73</accession>
<dbReference type="CDD" id="cd22160">
    <property type="entry name" value="F-box_AtFBL13-like"/>
    <property type="match status" value="1"/>
</dbReference>
<dbReference type="Gene3D" id="3.80.10.10">
    <property type="entry name" value="Ribonuclease Inhibitor"/>
    <property type="match status" value="1"/>
</dbReference>
<evidence type="ECO:0000313" key="2">
    <source>
        <dbReference type="EMBL" id="MPA60675.1"/>
    </source>
</evidence>
<protein>
    <recommendedName>
        <fullName evidence="1">F-box domain-containing protein</fullName>
    </recommendedName>
</protein>
<dbReference type="InterPro" id="IPR001810">
    <property type="entry name" value="F-box_dom"/>
</dbReference>
<dbReference type="PANTHER" id="PTHR34145">
    <property type="entry name" value="OS02G0105600 PROTEIN"/>
    <property type="match status" value="1"/>
</dbReference>
<evidence type="ECO:0000259" key="1">
    <source>
        <dbReference type="PROSITE" id="PS50181"/>
    </source>
</evidence>
<dbReference type="SUPFAM" id="SSF52047">
    <property type="entry name" value="RNI-like"/>
    <property type="match status" value="1"/>
</dbReference>
<reference evidence="2" key="1">
    <citation type="submission" date="2019-08" db="EMBL/GenBank/DDBJ databases">
        <title>Reference gene set and small RNA set construction with multiple tissues from Davidia involucrata Baill.</title>
        <authorList>
            <person name="Yang H."/>
            <person name="Zhou C."/>
            <person name="Li G."/>
            <person name="Wang J."/>
            <person name="Gao P."/>
            <person name="Wang M."/>
            <person name="Wang R."/>
            <person name="Zhao Y."/>
        </authorList>
    </citation>
    <scope>NUCLEOTIDE SEQUENCE</scope>
    <source>
        <tissue evidence="2">Mixed with DoveR01_LX</tissue>
    </source>
</reference>
<proteinExistence type="predicted"/>
<dbReference type="Pfam" id="PF00646">
    <property type="entry name" value="F-box"/>
    <property type="match status" value="1"/>
</dbReference>
<dbReference type="SUPFAM" id="SSF81383">
    <property type="entry name" value="F-box domain"/>
    <property type="match status" value="1"/>
</dbReference>
<organism evidence="2">
    <name type="scientific">Davidia involucrata</name>
    <name type="common">Dove tree</name>
    <dbReference type="NCBI Taxonomy" id="16924"/>
    <lineage>
        <taxon>Eukaryota</taxon>
        <taxon>Viridiplantae</taxon>
        <taxon>Streptophyta</taxon>
        <taxon>Embryophyta</taxon>
        <taxon>Tracheophyta</taxon>
        <taxon>Spermatophyta</taxon>
        <taxon>Magnoliopsida</taxon>
        <taxon>eudicotyledons</taxon>
        <taxon>Gunneridae</taxon>
        <taxon>Pentapetalae</taxon>
        <taxon>asterids</taxon>
        <taxon>Cornales</taxon>
        <taxon>Nyssaceae</taxon>
        <taxon>Davidia</taxon>
    </lineage>
</organism>